<dbReference type="InterPro" id="IPR000953">
    <property type="entry name" value="Chromo/chromo_shadow_dom"/>
</dbReference>
<gene>
    <name evidence="4" type="ORF">B0T10DRAFT_191781</name>
</gene>
<feature type="compositionally biased region" description="Polar residues" evidence="2">
    <location>
        <begin position="166"/>
        <end position="175"/>
    </location>
</feature>
<dbReference type="AlphaFoldDB" id="A0A9P9AKL3"/>
<name>A0A9P9AKL3_9HYPO</name>
<dbReference type="PROSITE" id="PS50013">
    <property type="entry name" value="CHROMO_2"/>
    <property type="match status" value="1"/>
</dbReference>
<dbReference type="Pfam" id="PF00385">
    <property type="entry name" value="Chromo"/>
    <property type="match status" value="1"/>
</dbReference>
<dbReference type="InterPro" id="IPR016197">
    <property type="entry name" value="Chromo-like_dom_sf"/>
</dbReference>
<keyword evidence="5" id="KW-1185">Reference proteome</keyword>
<evidence type="ECO:0000313" key="4">
    <source>
        <dbReference type="EMBL" id="KAH6877306.1"/>
    </source>
</evidence>
<dbReference type="SMART" id="SM00298">
    <property type="entry name" value="CHROMO"/>
    <property type="match status" value="1"/>
</dbReference>
<dbReference type="EMBL" id="JAGPYM010000030">
    <property type="protein sequence ID" value="KAH6877306.1"/>
    <property type="molecule type" value="Genomic_DNA"/>
</dbReference>
<evidence type="ECO:0000313" key="5">
    <source>
        <dbReference type="Proteomes" id="UP000777438"/>
    </source>
</evidence>
<accession>A0A9P9AKL3</accession>
<protein>
    <recommendedName>
        <fullName evidence="3">Chromo domain-containing protein</fullName>
    </recommendedName>
</protein>
<evidence type="ECO:0000259" key="3">
    <source>
        <dbReference type="PROSITE" id="PS50013"/>
    </source>
</evidence>
<dbReference type="OrthoDB" id="436852at2759"/>
<dbReference type="Gene3D" id="2.40.50.40">
    <property type="match status" value="1"/>
</dbReference>
<evidence type="ECO:0000256" key="2">
    <source>
        <dbReference type="SAM" id="MobiDB-lite"/>
    </source>
</evidence>
<feature type="region of interest" description="Disordered" evidence="2">
    <location>
        <begin position="142"/>
        <end position="258"/>
    </location>
</feature>
<dbReference type="InterPro" id="IPR023780">
    <property type="entry name" value="Chromo_domain"/>
</dbReference>
<dbReference type="GO" id="GO:0006338">
    <property type="term" value="P:chromatin remodeling"/>
    <property type="evidence" value="ECO:0007669"/>
    <property type="project" value="UniProtKB-ARBA"/>
</dbReference>
<comment type="subunit">
    <text evidence="1">Component of the NuA4 histone acetyltransferase complex.</text>
</comment>
<feature type="domain" description="Chromo" evidence="3">
    <location>
        <begin position="34"/>
        <end position="71"/>
    </location>
</feature>
<organism evidence="4 5">
    <name type="scientific">Thelonectria olida</name>
    <dbReference type="NCBI Taxonomy" id="1576542"/>
    <lineage>
        <taxon>Eukaryota</taxon>
        <taxon>Fungi</taxon>
        <taxon>Dikarya</taxon>
        <taxon>Ascomycota</taxon>
        <taxon>Pezizomycotina</taxon>
        <taxon>Sordariomycetes</taxon>
        <taxon>Hypocreomycetidae</taxon>
        <taxon>Hypocreales</taxon>
        <taxon>Nectriaceae</taxon>
        <taxon>Thelonectria</taxon>
    </lineage>
</organism>
<feature type="compositionally biased region" description="Basic and acidic residues" evidence="2">
    <location>
        <begin position="208"/>
        <end position="219"/>
    </location>
</feature>
<feature type="region of interest" description="Disordered" evidence="2">
    <location>
        <begin position="297"/>
        <end position="415"/>
    </location>
</feature>
<dbReference type="CDD" id="cd18966">
    <property type="entry name" value="chromodomain"/>
    <property type="match status" value="1"/>
</dbReference>
<sequence>MEDSVQDYMDVDDPVEVDSLASTPIENYDSDQEWEVQDILAERVIHGETKYLISWAGFPLYDASWEPEEHLGETTISDWGITKARDGHRQKENERIKAWRRAVKDRLRSMAARKEARNLKRVERGLEPTELKFSLEDLLADLDDVPNGDDEIGVEDDVTTREIQNHGASLSSRKPSLSEPDLPYQAPAESRPQKTPQRKSSLPSSSRPHSDTVPRDHAPVSKKPAKTTLSSKLGANKVRKTSLETNHPQPAVRRTSLDTSNVFVGGKIRKKNPTLLDAAKDPTKQPKLLTHRLSRLIDKASRDREGVNPPARKPNLMSLNPEEKQQRLVGELGTSSHNPIASSVEGNHQTDISRQTQTGESDKPSKPAKKRKSVGFVLEPESIEPDPEQSLFLDGGLSPPRAEDNGKDQASEESNSLFTLPKVAVPSILKPILAVGSSHPTFVAKDAKLFPGATTSISLTFKLPAYFMPHWLSRLESEETLVFTHTCIATDFWQQVQIPQQIVRGTLTSSEHSRKLEATAHRLRLGSFGILCHLDEFCILVHPTKCEAWEAQNQDGEDYLLKFIMVNAEGIFRRGDLAPVSFRPDIGRQDLPPGAFPGIFSRVLGLEYSRLLPANLQSTTNHPFFLAFPSGAGQEEAKFVARWLRHCNPDCRIQTSHHNGHWSNFLTYSQGVVIIHEDAAWTIRLFPNLSKLLKRRPDNFTFWLFERSLKARPLVPRENDAPAEIGDIRLQPIFEHGVVILITPSFFVSHSHEALAFMRWFQRTRGNDTHPRQRPRFIVCAGIVNWLHNLATERSDRMGTVSIYSRPHVSKAAEAIYISSALARRVVEALDQEDSDMGSFIFAPDSIDGNDEQSLVNWFGWWSIMNMSQYREFAIMGSDNPHAATLARQMRCPRFKSSTTGDPDEVYRQLDQEEEQKQFTKVGQLDPRDSGTSFRLVANDAPFTLVDHFDHLIKRVFKKPCPIILYKFPVSYWNNDMSFHFRDYKLRFASYQKCFDWFSSFKAPPHHQNIHTAFFYTIEGKWDAAAYPQGVMPPRRPWLGFHRPPNNKKSPSASELLIWDLTRSQNLSRGRYAYEGDLIEAQREFIRVFSEENRAKNPGQPITKVWVGGFEASWRSHTNQLDATLSSLQHFADEIRERVPLSEQFMSDGGWKLVKPGLAPESESQSTDAMEIDEPGSEEDDDKKMVFHPPRGSIGRPTNCHNHLYNCTKDSLRKQKSRPDDWMEFKFRPTLTWYQEQLAEGRGYEHISVWTFKELSDRYDIGYESI</sequence>
<proteinExistence type="predicted"/>
<feature type="compositionally biased region" description="Polar residues" evidence="2">
    <location>
        <begin position="333"/>
        <end position="359"/>
    </location>
</feature>
<dbReference type="SUPFAM" id="SSF54160">
    <property type="entry name" value="Chromo domain-like"/>
    <property type="match status" value="1"/>
</dbReference>
<feature type="compositionally biased region" description="Basic and acidic residues" evidence="2">
    <location>
        <begin position="297"/>
        <end position="306"/>
    </location>
</feature>
<feature type="compositionally biased region" description="Acidic residues" evidence="2">
    <location>
        <begin position="142"/>
        <end position="157"/>
    </location>
</feature>
<reference evidence="4 5" key="1">
    <citation type="journal article" date="2021" name="Nat. Commun.">
        <title>Genetic determinants of endophytism in the Arabidopsis root mycobiome.</title>
        <authorList>
            <person name="Mesny F."/>
            <person name="Miyauchi S."/>
            <person name="Thiergart T."/>
            <person name="Pickel B."/>
            <person name="Atanasova L."/>
            <person name="Karlsson M."/>
            <person name="Huettel B."/>
            <person name="Barry K.W."/>
            <person name="Haridas S."/>
            <person name="Chen C."/>
            <person name="Bauer D."/>
            <person name="Andreopoulos W."/>
            <person name="Pangilinan J."/>
            <person name="LaButti K."/>
            <person name="Riley R."/>
            <person name="Lipzen A."/>
            <person name="Clum A."/>
            <person name="Drula E."/>
            <person name="Henrissat B."/>
            <person name="Kohler A."/>
            <person name="Grigoriev I.V."/>
            <person name="Martin F.M."/>
            <person name="Hacquard S."/>
        </authorList>
    </citation>
    <scope>NUCLEOTIDE SEQUENCE [LARGE SCALE GENOMIC DNA]</scope>
    <source>
        <strain evidence="4 5">MPI-CAGE-CH-0241</strain>
    </source>
</reference>
<dbReference type="Proteomes" id="UP000777438">
    <property type="component" value="Unassembled WGS sequence"/>
</dbReference>
<feature type="compositionally biased region" description="Basic and acidic residues" evidence="2">
    <location>
        <begin position="401"/>
        <end position="410"/>
    </location>
</feature>
<feature type="compositionally biased region" description="Acidic residues" evidence="2">
    <location>
        <begin position="1170"/>
        <end position="1181"/>
    </location>
</feature>
<comment type="caution">
    <text evidence="4">The sequence shown here is derived from an EMBL/GenBank/DDBJ whole genome shotgun (WGS) entry which is preliminary data.</text>
</comment>
<evidence type="ECO:0000256" key="1">
    <source>
        <dbReference type="ARBA" id="ARBA00011353"/>
    </source>
</evidence>
<feature type="region of interest" description="Disordered" evidence="2">
    <location>
        <begin position="1157"/>
        <end position="1198"/>
    </location>
</feature>